<evidence type="ECO:0000313" key="4">
    <source>
        <dbReference type="WBParaSite" id="ASIM_0001808601-mRNA-1"/>
    </source>
</evidence>
<name>A0A0M3KAU0_ANISI</name>
<dbReference type="AlphaFoldDB" id="A0A0M3KAU0"/>
<feature type="compositionally biased region" description="Polar residues" evidence="1">
    <location>
        <begin position="242"/>
        <end position="252"/>
    </location>
</feature>
<keyword evidence="3" id="KW-1185">Reference proteome</keyword>
<protein>
    <submittedName>
        <fullName evidence="2 4">Uncharacterized protein</fullName>
    </submittedName>
</protein>
<dbReference type="WBParaSite" id="ASIM_0001808601-mRNA-1">
    <property type="protein sequence ID" value="ASIM_0001808601-mRNA-1"/>
    <property type="gene ID" value="ASIM_0001808601"/>
</dbReference>
<feature type="compositionally biased region" description="Polar residues" evidence="1">
    <location>
        <begin position="131"/>
        <end position="151"/>
    </location>
</feature>
<organism evidence="4">
    <name type="scientific">Anisakis simplex</name>
    <name type="common">Herring worm</name>
    <dbReference type="NCBI Taxonomy" id="6269"/>
    <lineage>
        <taxon>Eukaryota</taxon>
        <taxon>Metazoa</taxon>
        <taxon>Ecdysozoa</taxon>
        <taxon>Nematoda</taxon>
        <taxon>Chromadorea</taxon>
        <taxon>Rhabditida</taxon>
        <taxon>Spirurina</taxon>
        <taxon>Ascaridomorpha</taxon>
        <taxon>Ascaridoidea</taxon>
        <taxon>Anisakidae</taxon>
        <taxon>Anisakis</taxon>
        <taxon>Anisakis simplex complex</taxon>
    </lineage>
</organism>
<gene>
    <name evidence="2" type="ORF">ASIM_LOCUS17488</name>
</gene>
<evidence type="ECO:0000256" key="1">
    <source>
        <dbReference type="SAM" id="MobiDB-lite"/>
    </source>
</evidence>
<feature type="region of interest" description="Disordered" evidence="1">
    <location>
        <begin position="130"/>
        <end position="151"/>
    </location>
</feature>
<feature type="region of interest" description="Disordered" evidence="1">
    <location>
        <begin position="229"/>
        <end position="302"/>
    </location>
</feature>
<proteinExistence type="predicted"/>
<reference evidence="2 3" key="2">
    <citation type="submission" date="2018-11" db="EMBL/GenBank/DDBJ databases">
        <authorList>
            <consortium name="Pathogen Informatics"/>
        </authorList>
    </citation>
    <scope>NUCLEOTIDE SEQUENCE [LARGE SCALE GENOMIC DNA]</scope>
</reference>
<dbReference type="Proteomes" id="UP000267096">
    <property type="component" value="Unassembled WGS sequence"/>
</dbReference>
<reference evidence="4" key="1">
    <citation type="submission" date="2017-02" db="UniProtKB">
        <authorList>
            <consortium name="WormBaseParasite"/>
        </authorList>
    </citation>
    <scope>IDENTIFICATION</scope>
</reference>
<evidence type="ECO:0000313" key="2">
    <source>
        <dbReference type="EMBL" id="VDK60531.1"/>
    </source>
</evidence>
<feature type="compositionally biased region" description="Polar residues" evidence="1">
    <location>
        <begin position="261"/>
        <end position="271"/>
    </location>
</feature>
<evidence type="ECO:0000313" key="3">
    <source>
        <dbReference type="Proteomes" id="UP000267096"/>
    </source>
</evidence>
<sequence>MGQQTPLQCSRCGKQMKLQKIDKNLPSNVMNYFVDQRDAIKAMLKSVSPYVQFQENQLKRLTKRFAETRVHNEQLRNCCMQMVKTKSELESQVALLHKARSVKNERKQAVTASTDSPMDVSTIPSEAVNYRSHQQKQLSTPSTLTDGSPNLSGTSHTLVPIAQRFDSSINSSVVSCGLVFFCKYDLKVRSLKTLRTASRIFQRCLSSYQYYPAGLRNENFKITAMDQMLNSNTNPSTQPSSATGQRNNSSTAAGRERDQIRSSTKLTQQPITNPPRKRDHYGNVSRCAKTAPVRKTPQEHNF</sequence>
<accession>A0A0M3KAU0</accession>
<dbReference type="EMBL" id="UYRR01034190">
    <property type="protein sequence ID" value="VDK60531.1"/>
    <property type="molecule type" value="Genomic_DNA"/>
</dbReference>
<feature type="compositionally biased region" description="Low complexity" evidence="1">
    <location>
        <begin position="230"/>
        <end position="241"/>
    </location>
</feature>